<evidence type="ECO:0000313" key="4">
    <source>
        <dbReference type="Proteomes" id="UP000529417"/>
    </source>
</evidence>
<feature type="domain" description="Tyrosine specific protein phosphatases" evidence="2">
    <location>
        <begin position="94"/>
        <end position="165"/>
    </location>
</feature>
<accession>A0A7Z0I0S6</accession>
<gene>
    <name evidence="3" type="ORF">HUK65_10580</name>
</gene>
<evidence type="ECO:0000313" key="3">
    <source>
        <dbReference type="EMBL" id="NYS25439.1"/>
    </source>
</evidence>
<keyword evidence="1" id="KW-0378">Hydrolase</keyword>
<evidence type="ECO:0000259" key="2">
    <source>
        <dbReference type="PROSITE" id="PS50056"/>
    </source>
</evidence>
<reference evidence="3 4" key="1">
    <citation type="journal article" date="2000" name="Arch. Microbiol.">
        <title>Rhodobaca bogoriensis gen. nov. and sp. nov., an alkaliphilic purple nonsulfur bacterium from African Rift Valley soda lakes.</title>
        <authorList>
            <person name="Milford A.D."/>
            <person name="Achenbach L.A."/>
            <person name="Jung D.O."/>
            <person name="Madigan M.T."/>
        </authorList>
    </citation>
    <scope>NUCLEOTIDE SEQUENCE [LARGE SCALE GENOMIC DNA]</scope>
    <source>
        <strain evidence="3 4">2376</strain>
    </source>
</reference>
<dbReference type="Pfam" id="PF22784">
    <property type="entry name" value="PTP-SAK"/>
    <property type="match status" value="1"/>
</dbReference>
<dbReference type="Proteomes" id="UP000529417">
    <property type="component" value="Unassembled WGS sequence"/>
</dbReference>
<comment type="caution">
    <text evidence="3">The sequence shown here is derived from an EMBL/GenBank/DDBJ whole genome shotgun (WGS) entry which is preliminary data.</text>
</comment>
<dbReference type="PANTHER" id="PTHR23339">
    <property type="entry name" value="TYROSINE SPECIFIC PROTEIN PHOSPHATASE AND DUAL SPECIFICITY PROTEIN PHOSPHATASE"/>
    <property type="match status" value="1"/>
</dbReference>
<dbReference type="EMBL" id="JACBXS010000019">
    <property type="protein sequence ID" value="NYS25439.1"/>
    <property type="molecule type" value="Genomic_DNA"/>
</dbReference>
<name>A0A7Z0I0S6_9RHOB</name>
<dbReference type="AlphaFoldDB" id="A0A7Z0I0S6"/>
<dbReference type="GO" id="GO:0016791">
    <property type="term" value="F:phosphatase activity"/>
    <property type="evidence" value="ECO:0007669"/>
    <property type="project" value="UniProtKB-ARBA"/>
</dbReference>
<proteinExistence type="predicted"/>
<dbReference type="PROSITE" id="PS50056">
    <property type="entry name" value="TYR_PHOSPHATASE_2"/>
    <property type="match status" value="1"/>
</dbReference>
<dbReference type="InterPro" id="IPR050561">
    <property type="entry name" value="PTP"/>
</dbReference>
<dbReference type="InterPro" id="IPR000387">
    <property type="entry name" value="Tyr_Pase_dom"/>
</dbReference>
<protein>
    <recommendedName>
        <fullName evidence="2">Tyrosine specific protein phosphatases domain-containing protein</fullName>
    </recommendedName>
</protein>
<dbReference type="RefSeq" id="WP_179906138.1">
    <property type="nucleotide sequence ID" value="NZ_JACBXS010000019.1"/>
</dbReference>
<dbReference type="InterPro" id="IPR029021">
    <property type="entry name" value="Prot-tyrosine_phosphatase-like"/>
</dbReference>
<dbReference type="Gene3D" id="3.90.190.10">
    <property type="entry name" value="Protein tyrosine phosphatase superfamily"/>
    <property type="match status" value="1"/>
</dbReference>
<dbReference type="InterPro" id="IPR057023">
    <property type="entry name" value="PTP-SAK"/>
</dbReference>
<organism evidence="3 4">
    <name type="scientific">Rhabdonatronobacter sediminivivens</name>
    <dbReference type="NCBI Taxonomy" id="2743469"/>
    <lineage>
        <taxon>Bacteria</taxon>
        <taxon>Pseudomonadati</taxon>
        <taxon>Pseudomonadota</taxon>
        <taxon>Alphaproteobacteria</taxon>
        <taxon>Rhodobacterales</taxon>
        <taxon>Paracoccaceae</taxon>
        <taxon>Rhabdonatronobacter</taxon>
    </lineage>
</organism>
<dbReference type="SUPFAM" id="SSF52799">
    <property type="entry name" value="(Phosphotyrosine protein) phosphatases II"/>
    <property type="match status" value="1"/>
</dbReference>
<evidence type="ECO:0000256" key="1">
    <source>
        <dbReference type="ARBA" id="ARBA00022801"/>
    </source>
</evidence>
<sequence length="174" mass="18779">MSDAFATVPLGAGRVHLLGWPGLRKGHDGRGWIDPEDRDEALARLRQQGCHALFALTEHHELPRGTRAGLRHAAERGGIMLWSAPIRDFQPPDARFMRRWHARLQRQAAAVHAGGQVAFCCMAGAGRSGTLAALVMVMGGIARADAIAVIRAANPQAIESPAQEAWLTALPFGR</sequence>
<keyword evidence="4" id="KW-1185">Reference proteome</keyword>